<organism evidence="2 3">
    <name type="scientific">Neodothiora populina</name>
    <dbReference type="NCBI Taxonomy" id="2781224"/>
    <lineage>
        <taxon>Eukaryota</taxon>
        <taxon>Fungi</taxon>
        <taxon>Dikarya</taxon>
        <taxon>Ascomycota</taxon>
        <taxon>Pezizomycotina</taxon>
        <taxon>Dothideomycetes</taxon>
        <taxon>Dothideomycetidae</taxon>
        <taxon>Dothideales</taxon>
        <taxon>Dothioraceae</taxon>
        <taxon>Neodothiora</taxon>
    </lineage>
</organism>
<feature type="compositionally biased region" description="Basic and acidic residues" evidence="1">
    <location>
        <begin position="1"/>
        <end position="25"/>
    </location>
</feature>
<feature type="region of interest" description="Disordered" evidence="1">
    <location>
        <begin position="1"/>
        <end position="87"/>
    </location>
</feature>
<comment type="caution">
    <text evidence="2">The sequence shown here is derived from an EMBL/GenBank/DDBJ whole genome shotgun (WGS) entry which is preliminary data.</text>
</comment>
<dbReference type="EMBL" id="JBFMKM010000008">
    <property type="protein sequence ID" value="KAL1304765.1"/>
    <property type="molecule type" value="Genomic_DNA"/>
</dbReference>
<feature type="compositionally biased region" description="Basic and acidic residues" evidence="1">
    <location>
        <begin position="551"/>
        <end position="626"/>
    </location>
</feature>
<dbReference type="InterPro" id="IPR024527">
    <property type="entry name" value="Eisosome1"/>
</dbReference>
<dbReference type="PANTHER" id="PTHR28298">
    <property type="entry name" value="EISOSOME PROTEIN 1"/>
    <property type="match status" value="1"/>
</dbReference>
<protein>
    <recommendedName>
        <fullName evidence="4">Eisosome protein 1</fullName>
    </recommendedName>
</protein>
<evidence type="ECO:0000313" key="2">
    <source>
        <dbReference type="EMBL" id="KAL1304765.1"/>
    </source>
</evidence>
<dbReference type="Proteomes" id="UP001562354">
    <property type="component" value="Unassembled WGS sequence"/>
</dbReference>
<feature type="region of interest" description="Disordered" evidence="1">
    <location>
        <begin position="401"/>
        <end position="433"/>
    </location>
</feature>
<evidence type="ECO:0000313" key="3">
    <source>
        <dbReference type="Proteomes" id="UP001562354"/>
    </source>
</evidence>
<feature type="compositionally biased region" description="Low complexity" evidence="1">
    <location>
        <begin position="862"/>
        <end position="886"/>
    </location>
</feature>
<name>A0ABR3PGC6_9PEZI</name>
<dbReference type="RefSeq" id="XP_069201039.1">
    <property type="nucleotide sequence ID" value="XM_069343215.1"/>
</dbReference>
<dbReference type="Pfam" id="PF12757">
    <property type="entry name" value="Eisosome1"/>
    <property type="match status" value="1"/>
</dbReference>
<reference evidence="2 3" key="1">
    <citation type="submission" date="2024-07" db="EMBL/GenBank/DDBJ databases">
        <title>Draft sequence of the Neodothiora populina.</title>
        <authorList>
            <person name="Drown D.D."/>
            <person name="Schuette U.S."/>
            <person name="Buechlein A.B."/>
            <person name="Rusch D.R."/>
            <person name="Winton L.W."/>
            <person name="Adams G.A."/>
        </authorList>
    </citation>
    <scope>NUCLEOTIDE SEQUENCE [LARGE SCALE GENOMIC DNA]</scope>
    <source>
        <strain evidence="2 3">CPC 39397</strain>
    </source>
</reference>
<feature type="compositionally biased region" description="Low complexity" evidence="1">
    <location>
        <begin position="894"/>
        <end position="905"/>
    </location>
</feature>
<sequence length="1024" mass="109264">MSGHTEPTRQHTKEELMKPGHDHHLTAPPCPDPSAHRDTRLQEQASSAALYVTKPKGSPQKDKILDANNKLSSHSAAQSLKYARPEDLPSYPVVGINTAGSANAAANLANNNQKPFEHWKPDPSADAGKAAMLAKDYKMAPLWKPELSAAGSKAALLAHRDGGKLDLWMPQPSAEGNSAANIALHQKSTSPQLDYGYTEEGRRRALVAATGAVNRSKSMKETPAPVAHPAYPDSANSRANALSAATFANKPSVKKTQPNTPAVDANALRAARTQNYQSNADRQMYTERPPVEIEVEEKRQQAALRASAISMAKQMYESKEKKRKEDEAAAAAGMVGLSAATSVQARQASSSSAPPDLKQQAMQYIHLQEAAQKLAQERLAKLDPDGVARYKAHYGYEYESPRNRLSLRGRQRRRADSETTATNKDDDSSDDEFTSRRIRHQMSGLNNSVAEVDAKKRANDRAALLAAAERKVQAQMHNMDEKVFQETGKVSPAMMEEWEAKARARATADSESRQKNFGKINIGGGRYMDQSELNAIAQGRLQPTLNEISETAEKKRAADEERRLDEEEQRRVVQTEKERQRETKAEQKRLRAEEKAEAKAKKNEAKAVEKARKLEEKKSKEGEKRRFLGSRKSVSGAAAVPAVAAAGAHEATTTTTEPAAAVPEVVNTGTDLPESDAVARTDTRGSGVTQADGSLRPELERHVSAMVTSSSSGSSRSSSISSIDESDAEVAEGASTTAAAPAAAAGGLIADPRSIAERATAPPAAVVGKPGSVTEEAATVPVSDVTASSTTKPVESAAAPAAVKESATEASTTAPKSPTSPTPPTSPTSAAAEQRKSRGFTGFFTKFKRRSQAQVPSESDRAAAATSSTAKSTTTPVSADAAALAASGTVKGPADSLSDVASSSSFRRHEADMHSISSLSSSSSDGEERRGRSGRHSRASHSVTAGTADNANAGVNNAHNETLSAIARTVTHSDEDVDDEDDDEGEFEEARDHFDESLAPPTGFGVEGNPRRSSEHQTVFKEEL</sequence>
<feature type="compositionally biased region" description="Polar residues" evidence="1">
    <location>
        <begin position="69"/>
        <end position="78"/>
    </location>
</feature>
<gene>
    <name evidence="2" type="ORF">AAFC00_003702</name>
</gene>
<dbReference type="PANTHER" id="PTHR28298:SF1">
    <property type="entry name" value="EISOSOME PROTEIN 1"/>
    <property type="match status" value="1"/>
</dbReference>
<feature type="region of interest" description="Disordered" evidence="1">
    <location>
        <begin position="544"/>
        <end position="744"/>
    </location>
</feature>
<feature type="compositionally biased region" description="Low complexity" evidence="1">
    <location>
        <begin position="709"/>
        <end position="722"/>
    </location>
</feature>
<accession>A0ABR3PGC6</accession>
<feature type="compositionally biased region" description="Polar residues" evidence="1">
    <location>
        <begin position="943"/>
        <end position="963"/>
    </location>
</feature>
<keyword evidence="3" id="KW-1185">Reference proteome</keyword>
<feature type="compositionally biased region" description="Low complexity" evidence="1">
    <location>
        <begin position="731"/>
        <end position="744"/>
    </location>
</feature>
<evidence type="ECO:0000256" key="1">
    <source>
        <dbReference type="SAM" id="MobiDB-lite"/>
    </source>
</evidence>
<feature type="compositionally biased region" description="Acidic residues" evidence="1">
    <location>
        <begin position="975"/>
        <end position="987"/>
    </location>
</feature>
<dbReference type="GeneID" id="95977402"/>
<proteinExistence type="predicted"/>
<feature type="compositionally biased region" description="Basic and acidic residues" evidence="1">
    <location>
        <begin position="1009"/>
        <end position="1024"/>
    </location>
</feature>
<feature type="compositionally biased region" description="Low complexity" evidence="1">
    <location>
        <begin position="637"/>
        <end position="666"/>
    </location>
</feature>
<feature type="compositionally biased region" description="Low complexity" evidence="1">
    <location>
        <begin position="791"/>
        <end position="817"/>
    </location>
</feature>
<feature type="compositionally biased region" description="Low complexity" evidence="1">
    <location>
        <begin position="914"/>
        <end position="924"/>
    </location>
</feature>
<feature type="region of interest" description="Disordered" evidence="1">
    <location>
        <begin position="761"/>
        <end position="1024"/>
    </location>
</feature>
<evidence type="ECO:0008006" key="4">
    <source>
        <dbReference type="Google" id="ProtNLM"/>
    </source>
</evidence>